<dbReference type="AlphaFoldDB" id="A0A1Y1VP06"/>
<dbReference type="GO" id="GO:0097505">
    <property type="term" value="C:Rad6-Rad18 complex"/>
    <property type="evidence" value="ECO:0007669"/>
    <property type="project" value="TreeGrafter"/>
</dbReference>
<dbReference type="GO" id="GO:0008270">
    <property type="term" value="F:zinc ion binding"/>
    <property type="evidence" value="ECO:0007669"/>
    <property type="project" value="UniProtKB-KW"/>
</dbReference>
<evidence type="ECO:0000259" key="4">
    <source>
        <dbReference type="PROSITE" id="PS50089"/>
    </source>
</evidence>
<dbReference type="SMART" id="SM00184">
    <property type="entry name" value="RING"/>
    <property type="match status" value="1"/>
</dbReference>
<dbReference type="InterPro" id="IPR001841">
    <property type="entry name" value="Znf_RING"/>
</dbReference>
<protein>
    <recommendedName>
        <fullName evidence="1">Postreplication repair E3 ubiquitin-protein ligase RAD18</fullName>
    </recommendedName>
</protein>
<feature type="domain" description="RING-type" evidence="4">
    <location>
        <begin position="28"/>
        <end position="67"/>
    </location>
</feature>
<feature type="region of interest" description="Disordered" evidence="3">
    <location>
        <begin position="627"/>
        <end position="664"/>
    </location>
</feature>
<sequence>MFDFDLTDIYDFPEEYGSFRDFDNLLRCPICKEFLNPTLILTSCQHYGCSYCMRKTITEMNICPMCRHSADATELQKVSLIDDIIKIYKNNRKIILELIEFKKKNNNNRINNVLDTKQDSKIDNHKSELDSKDINLSDDGDTTMATIALSDISSQVGTNEKNDTFLNDNIEQNSNGDFNSKSVSNNGNNDNDNNDNNNNNNNVDIIDNNQSGNSSHEFSSIQPSDDEFVQCPLCLQNIQVKRLNRHMDLNCPKESPLNDPSNNSLNFFMSSSKSDNDSAWKNKIFSNPIVKPKIKNKTQKLRSLAYNLLTESKLRKILKDLKIPSHGDKILMQKRHAEYVNIFNANCDLDHPKSHQRLVEELKRWEKINFETSSPFSKHNSFPKSFFSSRHNNGHNISANSSGSSQNDIDLEEINKEHQSYLQSHKSDFDYLIKQIKKREKKKDSSEDKETSDKNEPEDLIDLDIFYDEHSHISFNSSKEKPIKNNKSIKNKVVRKKQSDSDDEYYEGSKPSKKARSHKTNVKTPTKRYNTRSSHITLDINDDKQNSEDFSNMKRNEEISNNNSSSHNTIEVYEVLSSENESTEKNKEMNYDTKEHKNDTNNNDNNHIVEIKEVQNNSIDNIDITKKVKESNHNNEEIENKSVEPPIVLSDEDVIMGDKIEQKE</sequence>
<feature type="compositionally biased region" description="Polar residues" evidence="3">
    <location>
        <begin position="210"/>
        <end position="222"/>
    </location>
</feature>
<dbReference type="GO" id="GO:0006301">
    <property type="term" value="P:DNA damage tolerance"/>
    <property type="evidence" value="ECO:0007669"/>
    <property type="project" value="InterPro"/>
</dbReference>
<dbReference type="PROSITE" id="PS50800">
    <property type="entry name" value="SAP"/>
    <property type="match status" value="1"/>
</dbReference>
<feature type="compositionally biased region" description="Basic residues" evidence="3">
    <location>
        <begin position="511"/>
        <end position="530"/>
    </location>
</feature>
<dbReference type="GO" id="GO:0003697">
    <property type="term" value="F:single-stranded DNA binding"/>
    <property type="evidence" value="ECO:0007669"/>
    <property type="project" value="InterPro"/>
</dbReference>
<keyword evidence="7" id="KW-1185">Reference proteome</keyword>
<feature type="compositionally biased region" description="Basic residues" evidence="3">
    <location>
        <begin position="487"/>
        <end position="496"/>
    </location>
</feature>
<name>A0A1Y1VP06_9FUNG</name>
<feature type="compositionally biased region" description="Low complexity" evidence="3">
    <location>
        <begin position="185"/>
        <end position="209"/>
    </location>
</feature>
<keyword evidence="2" id="KW-0862">Zinc</keyword>
<dbReference type="InterPro" id="IPR003034">
    <property type="entry name" value="SAP_dom"/>
</dbReference>
<evidence type="ECO:0000256" key="1">
    <source>
        <dbReference type="ARBA" id="ARBA00015551"/>
    </source>
</evidence>
<feature type="region of interest" description="Disordered" evidence="3">
    <location>
        <begin position="477"/>
        <end position="549"/>
    </location>
</feature>
<dbReference type="Proteomes" id="UP000193719">
    <property type="component" value="Unassembled WGS sequence"/>
</dbReference>
<accession>A0A1Y1VP06</accession>
<dbReference type="STRING" id="1754191.A0A1Y1VP06"/>
<dbReference type="EMBL" id="MCFH01000001">
    <property type="protein sequence ID" value="ORX61126.1"/>
    <property type="molecule type" value="Genomic_DNA"/>
</dbReference>
<dbReference type="GO" id="GO:0006513">
    <property type="term" value="P:protein monoubiquitination"/>
    <property type="evidence" value="ECO:0007669"/>
    <property type="project" value="InterPro"/>
</dbReference>
<evidence type="ECO:0000256" key="3">
    <source>
        <dbReference type="SAM" id="MobiDB-lite"/>
    </source>
</evidence>
<dbReference type="SUPFAM" id="SSF57850">
    <property type="entry name" value="RING/U-box"/>
    <property type="match status" value="1"/>
</dbReference>
<feature type="compositionally biased region" description="Basic and acidic residues" evidence="3">
    <location>
        <begin position="442"/>
        <end position="457"/>
    </location>
</feature>
<evidence type="ECO:0000259" key="5">
    <source>
        <dbReference type="PROSITE" id="PS50800"/>
    </source>
</evidence>
<keyword evidence="2" id="KW-0479">Metal-binding</keyword>
<dbReference type="OrthoDB" id="9049620at2759"/>
<feature type="compositionally biased region" description="Polar residues" evidence="3">
    <location>
        <begin position="158"/>
        <end position="184"/>
    </location>
</feature>
<gene>
    <name evidence="6" type="ORF">BCR36DRAFT_315413</name>
</gene>
<comment type="caution">
    <text evidence="6">The sequence shown here is derived from an EMBL/GenBank/DDBJ whole genome shotgun (WGS) entry which is preliminary data.</text>
</comment>
<dbReference type="GO" id="GO:0061630">
    <property type="term" value="F:ubiquitin protein ligase activity"/>
    <property type="evidence" value="ECO:0007669"/>
    <property type="project" value="InterPro"/>
</dbReference>
<dbReference type="InterPro" id="IPR039577">
    <property type="entry name" value="Rad18"/>
</dbReference>
<evidence type="ECO:0000313" key="7">
    <source>
        <dbReference type="Proteomes" id="UP000193719"/>
    </source>
</evidence>
<dbReference type="GO" id="GO:0005634">
    <property type="term" value="C:nucleus"/>
    <property type="evidence" value="ECO:0007669"/>
    <property type="project" value="TreeGrafter"/>
</dbReference>
<dbReference type="PANTHER" id="PTHR14134">
    <property type="entry name" value="E3 UBIQUITIN-PROTEIN LIGASE RAD18"/>
    <property type="match status" value="1"/>
</dbReference>
<keyword evidence="2" id="KW-0863">Zinc-finger</keyword>
<dbReference type="PANTHER" id="PTHR14134:SF2">
    <property type="entry name" value="E3 UBIQUITIN-PROTEIN LIGASE RAD18"/>
    <property type="match status" value="1"/>
</dbReference>
<reference evidence="6 7" key="2">
    <citation type="submission" date="2016-08" db="EMBL/GenBank/DDBJ databases">
        <title>Pervasive Adenine N6-methylation of Active Genes in Fungi.</title>
        <authorList>
            <consortium name="DOE Joint Genome Institute"/>
            <person name="Mondo S.J."/>
            <person name="Dannebaum R.O."/>
            <person name="Kuo R.C."/>
            <person name="Labutti K."/>
            <person name="Haridas S."/>
            <person name="Kuo A."/>
            <person name="Salamov A."/>
            <person name="Ahrendt S.R."/>
            <person name="Lipzen A."/>
            <person name="Sullivan W."/>
            <person name="Andreopoulos W.B."/>
            <person name="Clum A."/>
            <person name="Lindquist E."/>
            <person name="Daum C."/>
            <person name="Ramamoorthy G.K."/>
            <person name="Gryganskyi A."/>
            <person name="Culley D."/>
            <person name="Magnuson J.K."/>
            <person name="James T.Y."/>
            <person name="O'Malley M.A."/>
            <person name="Stajich J.E."/>
            <person name="Spatafora J.W."/>
            <person name="Visel A."/>
            <person name="Grigoriev I.V."/>
        </authorList>
    </citation>
    <scope>NUCLEOTIDE SEQUENCE [LARGE SCALE GENOMIC DNA]</scope>
    <source>
        <strain evidence="7">finn</strain>
    </source>
</reference>
<feature type="region of interest" description="Disordered" evidence="3">
    <location>
        <begin position="158"/>
        <end position="222"/>
    </location>
</feature>
<proteinExistence type="predicted"/>
<organism evidence="6 7">
    <name type="scientific">Piromyces finnis</name>
    <dbReference type="NCBI Taxonomy" id="1754191"/>
    <lineage>
        <taxon>Eukaryota</taxon>
        <taxon>Fungi</taxon>
        <taxon>Fungi incertae sedis</taxon>
        <taxon>Chytridiomycota</taxon>
        <taxon>Chytridiomycota incertae sedis</taxon>
        <taxon>Neocallimastigomycetes</taxon>
        <taxon>Neocallimastigales</taxon>
        <taxon>Neocallimastigaceae</taxon>
        <taxon>Piromyces</taxon>
    </lineage>
</organism>
<dbReference type="Gene3D" id="3.30.40.10">
    <property type="entry name" value="Zinc/RING finger domain, C3HC4 (zinc finger)"/>
    <property type="match status" value="1"/>
</dbReference>
<reference evidence="6 7" key="1">
    <citation type="submission" date="2016-08" db="EMBL/GenBank/DDBJ databases">
        <title>Genomes of anaerobic fungi encode conserved fungal cellulosomes for biomass hydrolysis.</title>
        <authorList>
            <consortium name="DOE Joint Genome Institute"/>
            <person name="Haitjema C.H."/>
            <person name="Gilmore S.P."/>
            <person name="Henske J.K."/>
            <person name="Solomon K.V."/>
            <person name="De Groot R."/>
            <person name="Kuo A."/>
            <person name="Mondo S.J."/>
            <person name="Salamov A.A."/>
            <person name="Labutti K."/>
            <person name="Zhao Z."/>
            <person name="Chiniquy J."/>
            <person name="Barry K."/>
            <person name="Brewer H.M."/>
            <person name="Purvine S.O."/>
            <person name="Wright A.T."/>
            <person name="Boxma B."/>
            <person name="Van Alen T."/>
            <person name="Hackstein J.H."/>
            <person name="Baker S.E."/>
            <person name="Grigoriev I.V."/>
            <person name="O'Malley M.A."/>
        </authorList>
    </citation>
    <scope>NUCLEOTIDE SEQUENCE [LARGE SCALE GENOMIC DNA]</scope>
    <source>
        <strain evidence="7">finn</strain>
    </source>
</reference>
<dbReference type="PROSITE" id="PS50089">
    <property type="entry name" value="ZF_RING_2"/>
    <property type="match status" value="1"/>
</dbReference>
<dbReference type="Pfam" id="PF13923">
    <property type="entry name" value="zf-C3HC4_2"/>
    <property type="match status" value="1"/>
</dbReference>
<dbReference type="InterPro" id="IPR013083">
    <property type="entry name" value="Znf_RING/FYVE/PHD"/>
</dbReference>
<evidence type="ECO:0000256" key="2">
    <source>
        <dbReference type="PROSITE-ProRule" id="PRU00175"/>
    </source>
</evidence>
<feature type="region of interest" description="Disordered" evidence="3">
    <location>
        <begin position="438"/>
        <end position="457"/>
    </location>
</feature>
<dbReference type="SMART" id="SM00513">
    <property type="entry name" value="SAP"/>
    <property type="match status" value="1"/>
</dbReference>
<feature type="domain" description="SAP" evidence="5">
    <location>
        <begin position="306"/>
        <end position="340"/>
    </location>
</feature>
<evidence type="ECO:0000313" key="6">
    <source>
        <dbReference type="EMBL" id="ORX61126.1"/>
    </source>
</evidence>
<feature type="compositionally biased region" description="Basic and acidic residues" evidence="3">
    <location>
        <begin position="627"/>
        <end position="642"/>
    </location>
</feature>